<proteinExistence type="predicted"/>
<feature type="transmembrane region" description="Helical" evidence="1">
    <location>
        <begin position="92"/>
        <end position="117"/>
    </location>
</feature>
<evidence type="ECO:0008006" key="4">
    <source>
        <dbReference type="Google" id="ProtNLM"/>
    </source>
</evidence>
<dbReference type="Proteomes" id="UP000063429">
    <property type="component" value="Chromosome"/>
</dbReference>
<keyword evidence="3" id="KW-1185">Reference proteome</keyword>
<evidence type="ECO:0000313" key="3">
    <source>
        <dbReference type="Proteomes" id="UP000063429"/>
    </source>
</evidence>
<protein>
    <recommendedName>
        <fullName evidence="4">Transmembrane protein</fullName>
    </recommendedName>
</protein>
<evidence type="ECO:0000256" key="1">
    <source>
        <dbReference type="SAM" id="Phobius"/>
    </source>
</evidence>
<gene>
    <name evidence="2" type="ORF">F506_20400</name>
</gene>
<sequence>MIHEVTDYFPWLGACLTVFVLIVAAAIFVLRLYLVESRVDRQWRDCEDFPLLCRSACDDTITPDEAWWCAEPGETDSGADRLKRRRYALHKAVKILTIVALAACTLLIAGVLFAAFIE</sequence>
<keyword evidence="1" id="KW-0812">Transmembrane</keyword>
<evidence type="ECO:0000313" key="2">
    <source>
        <dbReference type="EMBL" id="AKZ64699.1"/>
    </source>
</evidence>
<feature type="transmembrane region" description="Helical" evidence="1">
    <location>
        <begin position="12"/>
        <end position="34"/>
    </location>
</feature>
<accession>A0ABN4I175</accession>
<organism evidence="2 3">
    <name type="scientific">Herbaspirillum hiltneri N3</name>
    <dbReference type="NCBI Taxonomy" id="1262470"/>
    <lineage>
        <taxon>Bacteria</taxon>
        <taxon>Pseudomonadati</taxon>
        <taxon>Pseudomonadota</taxon>
        <taxon>Betaproteobacteria</taxon>
        <taxon>Burkholderiales</taxon>
        <taxon>Oxalobacteraceae</taxon>
        <taxon>Herbaspirillum</taxon>
    </lineage>
</organism>
<dbReference type="EMBL" id="CP011409">
    <property type="protein sequence ID" value="AKZ64699.1"/>
    <property type="molecule type" value="Genomic_DNA"/>
</dbReference>
<keyword evidence="1" id="KW-1133">Transmembrane helix</keyword>
<reference evidence="3" key="1">
    <citation type="journal article" date="2015" name="Genome Announc.">
        <title>Complete Genome Sequence of Herbaspirillum hiltneri N3 (DSM 17495), Isolated from Surface-Sterilized Wheat Roots.</title>
        <authorList>
            <person name="Guizelini D."/>
            <person name="Saizaki P.M."/>
            <person name="Coimbra N.A."/>
            <person name="Weiss V.A."/>
            <person name="Faoro H."/>
            <person name="Sfeir M.Z."/>
            <person name="Baura V.A."/>
            <person name="Monteiro R.A."/>
            <person name="Chubatsu L.S."/>
            <person name="Souza E.M."/>
            <person name="Cruz L.M."/>
            <person name="Pedrosa F.O."/>
            <person name="Raittz R.T."/>
            <person name="Marchaukoski J.N."/>
            <person name="Steffens M.B."/>
        </authorList>
    </citation>
    <scope>NUCLEOTIDE SEQUENCE [LARGE SCALE GENOMIC DNA]</scope>
    <source>
        <strain evidence="3">N3</strain>
    </source>
</reference>
<dbReference type="RefSeq" id="WP_053200473.1">
    <property type="nucleotide sequence ID" value="NZ_CP011409.1"/>
</dbReference>
<keyword evidence="1" id="KW-0472">Membrane</keyword>
<name>A0ABN4I175_9BURK</name>